<dbReference type="EMBL" id="MU801893">
    <property type="protein sequence ID" value="KAJ3990047.1"/>
    <property type="molecule type" value="Genomic_DNA"/>
</dbReference>
<name>A0A9W8NW60_9AGAR</name>
<dbReference type="Proteomes" id="UP001163850">
    <property type="component" value="Unassembled WGS sequence"/>
</dbReference>
<keyword evidence="1" id="KW-1133">Transmembrane helix</keyword>
<organism evidence="2 4">
    <name type="scientific">Lentinula detonsa</name>
    <dbReference type="NCBI Taxonomy" id="2804962"/>
    <lineage>
        <taxon>Eukaryota</taxon>
        <taxon>Fungi</taxon>
        <taxon>Dikarya</taxon>
        <taxon>Basidiomycota</taxon>
        <taxon>Agaricomycotina</taxon>
        <taxon>Agaricomycetes</taxon>
        <taxon>Agaricomycetidae</taxon>
        <taxon>Agaricales</taxon>
        <taxon>Marasmiineae</taxon>
        <taxon>Omphalotaceae</taxon>
        <taxon>Lentinula</taxon>
    </lineage>
</organism>
<proteinExistence type="predicted"/>
<dbReference type="Proteomes" id="UP001142393">
    <property type="component" value="Unassembled WGS sequence"/>
</dbReference>
<dbReference type="AlphaFoldDB" id="A0A9W8NW60"/>
<evidence type="ECO:0008006" key="5">
    <source>
        <dbReference type="Google" id="ProtNLM"/>
    </source>
</evidence>
<keyword evidence="1" id="KW-0472">Membrane</keyword>
<protein>
    <recommendedName>
        <fullName evidence="5">NADH-ubiquinone oxidoreductase B15 subunit</fullName>
    </recommendedName>
</protein>
<evidence type="ECO:0000313" key="4">
    <source>
        <dbReference type="Proteomes" id="UP001142393"/>
    </source>
</evidence>
<accession>A0A9W8NW60</accession>
<gene>
    <name evidence="2" type="ORF">DFH05DRAFT_1527769</name>
    <name evidence="3" type="ORF">F5890DRAFT_1549091</name>
</gene>
<sequence>MAGGHHGSLKTDPAVENFNLWREQHYLRFRWTPANVKAAVLGIIVFPTALYTAVNYTTSRWFWNAKLKDQTLAGKPE</sequence>
<reference evidence="2" key="2">
    <citation type="submission" date="2022-08" db="EMBL/GenBank/DDBJ databases">
        <authorList>
            <consortium name="DOE Joint Genome Institute"/>
            <person name="Min B."/>
            <person name="Sierra-Patev S."/>
            <person name="Naranjo-Ortiz M."/>
            <person name="Looney B."/>
            <person name="Konkel Z."/>
            <person name="Slot J.C."/>
            <person name="Sakamoto Y."/>
            <person name="Steenwyk J.L."/>
            <person name="Rokas A."/>
            <person name="Carro J."/>
            <person name="Camarero S."/>
            <person name="Ferreira P."/>
            <person name="Molpeceres G."/>
            <person name="Ruiz-duenas F.J."/>
            <person name="Serrano A."/>
            <person name="Henrissat B."/>
            <person name="Drula E."/>
            <person name="Hughes K.W."/>
            <person name="Mata J.L."/>
            <person name="Ishikawa N.K."/>
            <person name="Vargas-Isla R."/>
            <person name="Ushijima S."/>
            <person name="Smith C.A."/>
            <person name="Ahrendt S."/>
            <person name="Andreopoulos W."/>
            <person name="He G."/>
            <person name="LaButti K."/>
            <person name="Lipzen A."/>
            <person name="Ng V."/>
            <person name="Riley R."/>
            <person name="Sandor L."/>
            <person name="Barry K."/>
            <person name="Martinez A.T."/>
            <person name="Xiao Y."/>
            <person name="Gibbons J.G."/>
            <person name="Terashima K."/>
            <person name="Hibbett D.S."/>
            <person name="Grigoriev I.V."/>
        </authorList>
    </citation>
    <scope>NUCLEOTIDE SEQUENCE</scope>
    <source>
        <strain evidence="2">TFB7810</strain>
    </source>
</reference>
<reference evidence="2 4" key="3">
    <citation type="journal article" date="2023" name="Proc. Natl. Acad. Sci. U.S.A.">
        <title>A global phylogenomic analysis of the shiitake genus Lentinula.</title>
        <authorList>
            <person name="Sierra-Patev S."/>
            <person name="Min B."/>
            <person name="Naranjo-Ortiz M."/>
            <person name="Looney B."/>
            <person name="Konkel Z."/>
            <person name="Slot J.C."/>
            <person name="Sakamoto Y."/>
            <person name="Steenwyk J.L."/>
            <person name="Rokas A."/>
            <person name="Carro J."/>
            <person name="Camarero S."/>
            <person name="Ferreira P."/>
            <person name="Molpeceres G."/>
            <person name="Ruiz-Duenas F.J."/>
            <person name="Serrano A."/>
            <person name="Henrissat B."/>
            <person name="Drula E."/>
            <person name="Hughes K.W."/>
            <person name="Mata J.L."/>
            <person name="Ishikawa N.K."/>
            <person name="Vargas-Isla R."/>
            <person name="Ushijima S."/>
            <person name="Smith C.A."/>
            <person name="Donoghue J."/>
            <person name="Ahrendt S."/>
            <person name="Andreopoulos W."/>
            <person name="He G."/>
            <person name="LaButti K."/>
            <person name="Lipzen A."/>
            <person name="Ng V."/>
            <person name="Riley R."/>
            <person name="Sandor L."/>
            <person name="Barry K."/>
            <person name="Martinez A.T."/>
            <person name="Xiao Y."/>
            <person name="Gibbons J.G."/>
            <person name="Terashima K."/>
            <person name="Grigoriev I.V."/>
            <person name="Hibbett D."/>
        </authorList>
    </citation>
    <scope>NUCLEOTIDE SEQUENCE [LARGE SCALE GENOMIC DNA]</scope>
    <source>
        <strain evidence="2 4">TFB7810</strain>
    </source>
</reference>
<dbReference type="PANTHER" id="PTHR39476:SF1">
    <property type="entry name" value="NADH DEHYDROGENASE [UBIQUINONE] 1 BETA SUBCOMPLEX SUBUNIT 4"/>
    <property type="match status" value="1"/>
</dbReference>
<reference evidence="3" key="1">
    <citation type="submission" date="2022-08" db="EMBL/GenBank/DDBJ databases">
        <authorList>
            <consortium name="DOE Joint Genome Institute"/>
            <person name="Min B."/>
            <person name="Riley R."/>
            <person name="Sierra-Patev S."/>
            <person name="Naranjo-Ortiz M."/>
            <person name="Looney B."/>
            <person name="Konkel Z."/>
            <person name="Slot J.C."/>
            <person name="Sakamoto Y."/>
            <person name="Steenwyk J.L."/>
            <person name="Rokas A."/>
            <person name="Carro J."/>
            <person name="Camarero S."/>
            <person name="Ferreira P."/>
            <person name="Molpeceres G."/>
            <person name="Ruiz-Duenas F.J."/>
            <person name="Serrano A."/>
            <person name="Henrissat B."/>
            <person name="Drula E."/>
            <person name="Hughes K.W."/>
            <person name="Mata J.L."/>
            <person name="Ishikawa N.K."/>
            <person name="Vargas-Isla R."/>
            <person name="Ushijima S."/>
            <person name="Smith C.A."/>
            <person name="Ahrendt S."/>
            <person name="Andreopoulos W."/>
            <person name="He G."/>
            <person name="Labutti K."/>
            <person name="Lipzen A."/>
            <person name="Ng V."/>
            <person name="Sandor L."/>
            <person name="Barry K."/>
            <person name="Martinez A.T."/>
            <person name="Xiao Y."/>
            <person name="Gibbons J.G."/>
            <person name="Terashima K."/>
            <person name="Hibbett D.S."/>
            <person name="Grigoriev I.V."/>
        </authorList>
    </citation>
    <scope>NUCLEOTIDE SEQUENCE</scope>
    <source>
        <strain evidence="3">TFB7829</strain>
    </source>
</reference>
<keyword evidence="4" id="KW-1185">Reference proteome</keyword>
<comment type="caution">
    <text evidence="2">The sequence shown here is derived from an EMBL/GenBank/DDBJ whole genome shotgun (WGS) entry which is preliminary data.</text>
</comment>
<evidence type="ECO:0000313" key="2">
    <source>
        <dbReference type="EMBL" id="KAJ3742060.1"/>
    </source>
</evidence>
<dbReference type="EMBL" id="JANVFU010000011">
    <property type="protein sequence ID" value="KAJ3742060.1"/>
    <property type="molecule type" value="Genomic_DNA"/>
</dbReference>
<evidence type="ECO:0000313" key="3">
    <source>
        <dbReference type="EMBL" id="KAJ3990047.1"/>
    </source>
</evidence>
<feature type="transmembrane region" description="Helical" evidence="1">
    <location>
        <begin position="38"/>
        <end position="58"/>
    </location>
</feature>
<dbReference type="PANTHER" id="PTHR39476">
    <property type="entry name" value="NADH:UBIQUINONE OXIDOREDUCTASE 6.6KD SUBUNIT"/>
    <property type="match status" value="1"/>
</dbReference>
<accession>A0AA38QAF9</accession>
<keyword evidence="1" id="KW-0812">Transmembrane</keyword>
<evidence type="ECO:0000256" key="1">
    <source>
        <dbReference type="SAM" id="Phobius"/>
    </source>
</evidence>